<evidence type="ECO:0000256" key="12">
    <source>
        <dbReference type="RuleBase" id="RU003784"/>
    </source>
</evidence>
<comment type="subunit">
    <text evidence="10">Monomer.</text>
</comment>
<comment type="similarity">
    <text evidence="3 10 13">Belongs to the IPP transferase family.</text>
</comment>
<dbReference type="Gene3D" id="1.10.20.140">
    <property type="match status" value="1"/>
</dbReference>
<keyword evidence="4 10" id="KW-0808">Transferase</keyword>
<comment type="catalytic activity">
    <reaction evidence="9 10 11">
        <text>adenosine(37) in tRNA + dimethylallyl diphosphate = N(6)-dimethylallyladenosine(37) in tRNA + diphosphate</text>
        <dbReference type="Rhea" id="RHEA:26482"/>
        <dbReference type="Rhea" id="RHEA-COMP:10162"/>
        <dbReference type="Rhea" id="RHEA-COMP:10375"/>
        <dbReference type="ChEBI" id="CHEBI:33019"/>
        <dbReference type="ChEBI" id="CHEBI:57623"/>
        <dbReference type="ChEBI" id="CHEBI:74411"/>
        <dbReference type="ChEBI" id="CHEBI:74415"/>
        <dbReference type="EC" id="2.5.1.75"/>
    </reaction>
</comment>
<evidence type="ECO:0000256" key="2">
    <source>
        <dbReference type="ARBA" id="ARBA00003213"/>
    </source>
</evidence>
<evidence type="ECO:0000256" key="3">
    <source>
        <dbReference type="ARBA" id="ARBA00005842"/>
    </source>
</evidence>
<feature type="region of interest" description="Interaction with substrate tRNA" evidence="10">
    <location>
        <begin position="172"/>
        <end position="176"/>
    </location>
</feature>
<dbReference type="GO" id="GO:0052381">
    <property type="term" value="F:tRNA dimethylallyltransferase activity"/>
    <property type="evidence" value="ECO:0007669"/>
    <property type="project" value="UniProtKB-UniRule"/>
</dbReference>
<dbReference type="KEGG" id="fsc:FSU_1105"/>
<evidence type="ECO:0000256" key="8">
    <source>
        <dbReference type="ARBA" id="ARBA00022842"/>
    </source>
</evidence>
<dbReference type="OrthoDB" id="9776390at2"/>
<evidence type="ECO:0000256" key="5">
    <source>
        <dbReference type="ARBA" id="ARBA00022694"/>
    </source>
</evidence>
<dbReference type="STRING" id="59374.FSU_1105"/>
<evidence type="ECO:0000256" key="7">
    <source>
        <dbReference type="ARBA" id="ARBA00022840"/>
    </source>
</evidence>
<comment type="function">
    <text evidence="2 10 12">Catalyzes the transfer of a dimethylallyl group onto the adenine at position 37 in tRNAs that read codons beginning with uridine, leading to the formation of N6-(dimethylallyl)adenosine (i(6)A).</text>
</comment>
<evidence type="ECO:0000256" key="10">
    <source>
        <dbReference type="HAMAP-Rule" id="MF_00185"/>
    </source>
</evidence>
<dbReference type="NCBIfam" id="TIGR00174">
    <property type="entry name" value="miaA"/>
    <property type="match status" value="1"/>
</dbReference>
<feature type="region of interest" description="Interaction with substrate tRNA" evidence="10">
    <location>
        <begin position="50"/>
        <end position="53"/>
    </location>
</feature>
<dbReference type="GO" id="GO:0005524">
    <property type="term" value="F:ATP binding"/>
    <property type="evidence" value="ECO:0007669"/>
    <property type="project" value="UniProtKB-UniRule"/>
</dbReference>
<dbReference type="Proteomes" id="UP000000517">
    <property type="component" value="Chromosome"/>
</dbReference>
<reference evidence="15" key="1">
    <citation type="submission" date="2010-08" db="EMBL/GenBank/DDBJ databases">
        <title>Complete sequence of Fibrobacter succinogenes subsp. succinogenes S85.</title>
        <authorList>
            <person name="Durkin A.S."/>
            <person name="Nelson K.E."/>
            <person name="Morrison M."/>
            <person name="Forsberg C.W."/>
            <person name="Wilson D.B."/>
            <person name="Russell J.B."/>
            <person name="Cann I.K.O."/>
            <person name="Mackie R.I."/>
            <person name="White B.A."/>
        </authorList>
    </citation>
    <scope>NUCLEOTIDE SEQUENCE [LARGE SCALE GENOMIC DNA]</scope>
    <source>
        <strain evidence="15">ATCC 19169 / S85</strain>
    </source>
</reference>
<dbReference type="HOGENOM" id="CLU_032616_0_1_0"/>
<proteinExistence type="inferred from homology"/>
<evidence type="ECO:0000313" key="15">
    <source>
        <dbReference type="Proteomes" id="UP000000517"/>
    </source>
</evidence>
<dbReference type="GO" id="GO:0006400">
    <property type="term" value="P:tRNA modification"/>
    <property type="evidence" value="ECO:0007669"/>
    <property type="project" value="TreeGrafter"/>
</dbReference>
<keyword evidence="7 10" id="KW-0067">ATP-binding</keyword>
<dbReference type="InterPro" id="IPR018022">
    <property type="entry name" value="IPT"/>
</dbReference>
<evidence type="ECO:0000313" key="14">
    <source>
        <dbReference type="EMBL" id="ADL26655.1"/>
    </source>
</evidence>
<comment type="caution">
    <text evidence="10">Lacks conserved residue(s) required for the propagation of feature annotation.</text>
</comment>
<dbReference type="PANTHER" id="PTHR11088">
    <property type="entry name" value="TRNA DIMETHYLALLYLTRANSFERASE"/>
    <property type="match status" value="1"/>
</dbReference>
<keyword evidence="8 10" id="KW-0460">Magnesium</keyword>
<dbReference type="AlphaFoldDB" id="D9S9G1"/>
<evidence type="ECO:0000256" key="4">
    <source>
        <dbReference type="ARBA" id="ARBA00022679"/>
    </source>
</evidence>
<dbReference type="InterPro" id="IPR039657">
    <property type="entry name" value="Dimethylallyltransferase"/>
</dbReference>
<dbReference type="eggNOG" id="COG0324">
    <property type="taxonomic scope" value="Bacteria"/>
</dbReference>
<evidence type="ECO:0000256" key="6">
    <source>
        <dbReference type="ARBA" id="ARBA00022741"/>
    </source>
</evidence>
<dbReference type="PANTHER" id="PTHR11088:SF60">
    <property type="entry name" value="TRNA DIMETHYLALLYLTRANSFERASE"/>
    <property type="match status" value="1"/>
</dbReference>
<evidence type="ECO:0000256" key="11">
    <source>
        <dbReference type="RuleBase" id="RU003783"/>
    </source>
</evidence>
<dbReference type="EMBL" id="CP002158">
    <property type="protein sequence ID" value="ADL26655.1"/>
    <property type="molecule type" value="Genomic_DNA"/>
</dbReference>
<feature type="binding site" evidence="10">
    <location>
        <begin position="27"/>
        <end position="32"/>
    </location>
    <ligand>
        <name>substrate</name>
    </ligand>
</feature>
<evidence type="ECO:0000256" key="1">
    <source>
        <dbReference type="ARBA" id="ARBA00001946"/>
    </source>
</evidence>
<dbReference type="HAMAP" id="MF_00185">
    <property type="entry name" value="IPP_trans"/>
    <property type="match status" value="1"/>
</dbReference>
<accession>D9S9G1</accession>
<dbReference type="SUPFAM" id="SSF52540">
    <property type="entry name" value="P-loop containing nucleoside triphosphate hydrolases"/>
    <property type="match status" value="2"/>
</dbReference>
<keyword evidence="5 10" id="KW-0819">tRNA processing</keyword>
<dbReference type="EC" id="2.5.1.75" evidence="10"/>
<feature type="binding site" evidence="10">
    <location>
        <begin position="25"/>
        <end position="32"/>
    </location>
    <ligand>
        <name>ATP</name>
        <dbReference type="ChEBI" id="CHEBI:30616"/>
    </ligand>
</feature>
<comment type="cofactor">
    <cofactor evidence="1 10">
        <name>Mg(2+)</name>
        <dbReference type="ChEBI" id="CHEBI:18420"/>
    </cofactor>
</comment>
<protein>
    <recommendedName>
        <fullName evidence="10">tRNA dimethylallyltransferase</fullName>
        <ecNumber evidence="10">2.5.1.75</ecNumber>
    </recommendedName>
    <alternativeName>
        <fullName evidence="10">Dimethylallyl diphosphate:tRNA dimethylallyltransferase</fullName>
        <shortName evidence="10">DMAPP:tRNA dimethylallyltransferase</shortName>
        <shortName evidence="10">DMATase</shortName>
    </alternativeName>
    <alternativeName>
        <fullName evidence="10">Isopentenyl-diphosphate:tRNA isopentenyltransferase</fullName>
        <shortName evidence="10">IPP transferase</shortName>
        <shortName evidence="10">IPPT</shortName>
        <shortName evidence="10">IPTase</shortName>
    </alternativeName>
</protein>
<sequence>MFKLYHFVYKYNYIERMPILFALVGATGVGKSRLSLELAERFNAEIIGVDSRQIYKDFAIGTAQPSLEDMARVKHHMVDFLDPCKVFSAGDFCTNVKKLLSANPNQNYILVGGTGLYLQSLMLGLPQIPKIEESVRKSFEDDAIKFGSKSLYEKAKQVDPEAMEKVEENNVQRIIRILEVFQLTGRKLSEWQKEREGGVGVLPVFWLNRSRENLYARIDARVDQMMADGWLDEIHELAKKVPLEAPAWQSLGYKELLCAKDGNQVRSVLEEVKRKTRNYAKRQLTWFRWQVKSTEVDLDTCANPLECIHNRVVTP</sequence>
<evidence type="ECO:0000256" key="9">
    <source>
        <dbReference type="ARBA" id="ARBA00049563"/>
    </source>
</evidence>
<feature type="site" description="Interaction with substrate tRNA" evidence="10">
    <location>
        <position position="136"/>
    </location>
</feature>
<name>D9S9G1_FIBSS</name>
<dbReference type="InterPro" id="IPR027417">
    <property type="entry name" value="P-loop_NTPase"/>
</dbReference>
<dbReference type="PATRIC" id="fig|59374.8.peg.1066"/>
<feature type="site" description="Interaction with substrate tRNA" evidence="10">
    <location>
        <position position="114"/>
    </location>
</feature>
<dbReference type="Gene3D" id="3.40.50.300">
    <property type="entry name" value="P-loop containing nucleotide triphosphate hydrolases"/>
    <property type="match status" value="1"/>
</dbReference>
<organism evidence="14 15">
    <name type="scientific">Fibrobacter succinogenes (strain ATCC 19169 / S85)</name>
    <dbReference type="NCBI Taxonomy" id="59374"/>
    <lineage>
        <taxon>Bacteria</taxon>
        <taxon>Pseudomonadati</taxon>
        <taxon>Fibrobacterota</taxon>
        <taxon>Fibrobacteria</taxon>
        <taxon>Fibrobacterales</taxon>
        <taxon>Fibrobacteraceae</taxon>
        <taxon>Fibrobacter</taxon>
    </lineage>
</organism>
<dbReference type="Pfam" id="PF01715">
    <property type="entry name" value="IPPT"/>
    <property type="match status" value="1"/>
</dbReference>
<evidence type="ECO:0000256" key="13">
    <source>
        <dbReference type="RuleBase" id="RU003785"/>
    </source>
</evidence>
<dbReference type="RefSeq" id="WP_014545443.1">
    <property type="nucleotide sequence ID" value="NC_013410.1"/>
</dbReference>
<gene>
    <name evidence="10 14" type="primary">miaA</name>
    <name evidence="14" type="ordered locus">FSU_1105</name>
</gene>
<keyword evidence="6 10" id="KW-0547">Nucleotide-binding</keyword>